<evidence type="ECO:0000256" key="1">
    <source>
        <dbReference type="SAM" id="Phobius"/>
    </source>
</evidence>
<sequence length="65" mass="7776">MKINKKFYKNYTFYIGLVMLSIAVGSIFLDKGYFLFTIIDILFTCLGIKYVYQSLVLTKRYERNR</sequence>
<gene>
    <name evidence="3" type="ORF">A8C52_10105</name>
    <name evidence="2" type="ORF">BHF65_08840</name>
    <name evidence="4" type="ORF">DB362_07470</name>
</gene>
<evidence type="ECO:0000313" key="4">
    <source>
        <dbReference type="EMBL" id="PWG51645.1"/>
    </source>
</evidence>
<proteinExistence type="predicted"/>
<evidence type="ECO:0000313" key="3">
    <source>
        <dbReference type="EMBL" id="PAY44882.1"/>
    </source>
</evidence>
<evidence type="ECO:0000313" key="5">
    <source>
        <dbReference type="Proteomes" id="UP000094723"/>
    </source>
</evidence>
<accession>A0A1D7TTV6</accession>
<keyword evidence="1" id="KW-0812">Transmembrane</keyword>
<dbReference type="RefSeq" id="WP_034983617.1">
    <property type="nucleotide sequence ID" value="NZ_CP007647.1"/>
</dbReference>
<dbReference type="EMBL" id="QFAS01000008">
    <property type="protein sequence ID" value="PWG51645.1"/>
    <property type="molecule type" value="Genomic_DNA"/>
</dbReference>
<geneLocation type="plasmid" evidence="2">
    <name>pLS_1</name>
</geneLocation>
<dbReference type="EMBL" id="LXZO01000115">
    <property type="protein sequence ID" value="PAY44882.1"/>
    <property type="molecule type" value="Genomic_DNA"/>
</dbReference>
<name>A0A1D7TTV6_9LACO</name>
<dbReference type="Proteomes" id="UP000245607">
    <property type="component" value="Unassembled WGS sequence"/>
</dbReference>
<keyword evidence="1" id="KW-0472">Membrane</keyword>
<dbReference type="EMBL" id="CP017108">
    <property type="protein sequence ID" value="AOO74379.1"/>
    <property type="molecule type" value="Genomic_DNA"/>
</dbReference>
<protein>
    <submittedName>
        <fullName evidence="2">Uncharacterized protein</fullName>
    </submittedName>
</protein>
<keyword evidence="2" id="KW-0614">Plasmid</keyword>
<reference evidence="4 7" key="3">
    <citation type="submission" date="2018-05" db="EMBL/GenBank/DDBJ databases">
        <title>Lactobacillus salivarius genome sequencing and assembly.</title>
        <authorList>
            <person name="Audisio C."/>
            <person name="Albarracin L."/>
            <person name="Torres M.J."/>
            <person name="Hebert E.M."/>
            <person name="Saavedra L."/>
        </authorList>
    </citation>
    <scope>NUCLEOTIDE SEQUENCE [LARGE SCALE GENOMIC DNA]</scope>
    <source>
        <strain evidence="4 7">A3iob</strain>
    </source>
</reference>
<evidence type="ECO:0000313" key="6">
    <source>
        <dbReference type="Proteomes" id="UP000218139"/>
    </source>
</evidence>
<reference evidence="2 5" key="2">
    <citation type="submission" date="2016-09" db="EMBL/GenBank/DDBJ databases">
        <title>Complete Genome Sequence of Lactobacillus salivarius Jin.</title>
        <authorList>
            <person name="Jin N."/>
            <person name="Li C."/>
            <person name="Wang M."/>
            <person name="Ren D."/>
            <person name="Di Y."/>
            <person name="Pan R."/>
            <person name="Du S."/>
            <person name="Lu H."/>
            <person name="Li X."/>
            <person name="Tian M."/>
        </authorList>
    </citation>
    <scope>NUCLEOTIDE SEQUENCE [LARGE SCALE GENOMIC DNA]</scope>
    <source>
        <strain evidence="2 5">CICC 23174</strain>
        <plasmid evidence="2">pLS_1</plasmid>
        <plasmid evidence="5">pls_1 sequence</plasmid>
    </source>
</reference>
<dbReference type="AlphaFoldDB" id="A0A1D7TTV6"/>
<feature type="transmembrane region" description="Helical" evidence="1">
    <location>
        <begin position="12"/>
        <end position="28"/>
    </location>
</feature>
<dbReference type="Proteomes" id="UP000218139">
    <property type="component" value="Unassembled WGS sequence"/>
</dbReference>
<dbReference type="Proteomes" id="UP000094723">
    <property type="component" value="Plasmid pLS_1"/>
</dbReference>
<feature type="transmembrane region" description="Helical" evidence="1">
    <location>
        <begin position="34"/>
        <end position="52"/>
    </location>
</feature>
<organism evidence="2 5">
    <name type="scientific">Ligilactobacillus salivarius</name>
    <dbReference type="NCBI Taxonomy" id="1624"/>
    <lineage>
        <taxon>Bacteria</taxon>
        <taxon>Bacillati</taxon>
        <taxon>Bacillota</taxon>
        <taxon>Bacilli</taxon>
        <taxon>Lactobacillales</taxon>
        <taxon>Lactobacillaceae</taxon>
        <taxon>Ligilactobacillus</taxon>
    </lineage>
</organism>
<reference evidence="3 6" key="1">
    <citation type="submission" date="2016-05" db="EMBL/GenBank/DDBJ databases">
        <authorList>
            <person name="Lee J.-Y."/>
            <person name="Kim E.B."/>
            <person name="Choi Y.-J."/>
        </authorList>
    </citation>
    <scope>NUCLEOTIDE SEQUENCE [LARGE SCALE GENOMIC DNA]</scope>
    <source>
        <strain evidence="3 6">KLA006</strain>
    </source>
</reference>
<evidence type="ECO:0000313" key="7">
    <source>
        <dbReference type="Proteomes" id="UP000245607"/>
    </source>
</evidence>
<keyword evidence="1" id="KW-1133">Transmembrane helix</keyword>
<evidence type="ECO:0000313" key="2">
    <source>
        <dbReference type="EMBL" id="AOO74379.1"/>
    </source>
</evidence>
<geneLocation type="plasmid" evidence="5">
    <name>pls_1 sequence</name>
</geneLocation>